<dbReference type="PANTHER" id="PTHR41878:SF1">
    <property type="entry name" value="TNPR PROTEIN"/>
    <property type="match status" value="1"/>
</dbReference>
<name>Q9LCU7_9MICC</name>
<dbReference type="PANTHER" id="PTHR41878">
    <property type="entry name" value="LEXA REPRESSOR-RELATED"/>
    <property type="match status" value="1"/>
</dbReference>
<dbReference type="Pfam" id="PF07929">
    <property type="entry name" value="PRiA4_ORF3"/>
    <property type="match status" value="1"/>
</dbReference>
<evidence type="ECO:0000259" key="1">
    <source>
        <dbReference type="Pfam" id="PF07929"/>
    </source>
</evidence>
<organism evidence="2">
    <name type="scientific">Arthrobacter sp. TM1</name>
    <dbReference type="NCBI Taxonomy" id="75752"/>
    <lineage>
        <taxon>Bacteria</taxon>
        <taxon>Bacillati</taxon>
        <taxon>Actinomycetota</taxon>
        <taxon>Actinomycetes</taxon>
        <taxon>Micrococcales</taxon>
        <taxon>Micrococcaceae</taxon>
        <taxon>Arthrobacter</taxon>
    </lineage>
</organism>
<dbReference type="AlphaFoldDB" id="Q9LCU7"/>
<dbReference type="InterPro" id="IPR012912">
    <property type="entry name" value="Plasmid_pRiA4b_Orf3-like"/>
</dbReference>
<proteinExistence type="predicted"/>
<accession>Q9LCU7</accession>
<sequence>ELRGSLTLSQMHQVLQAAFGWEDAHLHRFVTSDPFAPLPPVDGEFPEVPQWLPWQQCEEPGDRPEEDCSLDQLLALGSAEAFYEYDFGDSWLHRLELVSRRPVDDDSQPARLIDGARRGPLEDSGGLPGYEEILDALGDASHPDHAEYAAWVAEITGSDAPFDPAFLDITVVNRALAEQFWLPESGEKTPPNNARKTPLLKALPACFKRPITDVPSSSVPGSRMGVTFKTGGRMSWPAAPRPAGFTLALGSGRWHEALRLQILTGCRIVWSMDGERLRPIVQSALDNSSPACWGPAFR</sequence>
<dbReference type="InterPro" id="IPR024047">
    <property type="entry name" value="MM3350-like_sf"/>
</dbReference>
<protein>
    <submittedName>
        <fullName evidence="2">Putative resolvase TnpR</fullName>
    </submittedName>
</protein>
<reference evidence="2" key="1">
    <citation type="submission" date="2001-06" db="EMBL/GenBank/DDBJ databases">
        <title>Hydrolytic dechlorination of 4-chlorbenzoate. Cloning and characterization of the 4-chlorobenzoate dehalogenase operon from Arthrobacter spp. shows a duplication of the operon, association with a transmembrane protein, and the occurrence of insertion elements upstream of the operon.</title>
        <authorList>
            <person name="Gartemann K.-H."/>
            <person name="Fiedler J."/>
            <person name="Schmitz A."/>
            <person name="Zellermann E.-M."/>
            <person name="Eichenlaub R."/>
        </authorList>
    </citation>
    <scope>NUCLEOTIDE SEQUENCE</scope>
    <source>
        <strain evidence="2">TM1</strain>
    </source>
</reference>
<dbReference type="SUPFAM" id="SSF159941">
    <property type="entry name" value="MM3350-like"/>
    <property type="match status" value="1"/>
</dbReference>
<evidence type="ECO:0000313" key="2">
    <source>
        <dbReference type="EMBL" id="AAF76243.1"/>
    </source>
</evidence>
<dbReference type="Gene3D" id="3.10.290.30">
    <property type="entry name" value="MM3350-like"/>
    <property type="match status" value="1"/>
</dbReference>
<feature type="non-terminal residue" evidence="2">
    <location>
        <position position="1"/>
    </location>
</feature>
<feature type="domain" description="Plasmid pRiA4b Orf3-like" evidence="1">
    <location>
        <begin position="2"/>
        <end position="169"/>
    </location>
</feature>
<dbReference type="EMBL" id="AF042490">
    <property type="protein sequence ID" value="AAF76243.1"/>
    <property type="molecule type" value="Genomic_DNA"/>
</dbReference>
<gene>
    <name evidence="2" type="primary">tnpR</name>
</gene>